<protein>
    <recommendedName>
        <fullName evidence="4">DUF3103 domain-containing protein</fullName>
    </recommendedName>
</protein>
<evidence type="ECO:0000313" key="3">
    <source>
        <dbReference type="Proteomes" id="UP000626148"/>
    </source>
</evidence>
<dbReference type="Proteomes" id="UP000626148">
    <property type="component" value="Unassembled WGS sequence"/>
</dbReference>
<name>A0A918K8W4_9GAMM</name>
<dbReference type="Pfam" id="PF11301">
    <property type="entry name" value="DUF3103"/>
    <property type="match status" value="1"/>
</dbReference>
<comment type="caution">
    <text evidence="2">The sequence shown here is derived from an EMBL/GenBank/DDBJ whole genome shotgun (WGS) entry which is preliminary data.</text>
</comment>
<dbReference type="RefSeq" id="WP_189608426.1">
    <property type="nucleotide sequence ID" value="NZ_BMXR01000004.1"/>
</dbReference>
<reference evidence="2" key="2">
    <citation type="submission" date="2020-09" db="EMBL/GenBank/DDBJ databases">
        <authorList>
            <person name="Sun Q."/>
            <person name="Kim S."/>
        </authorList>
    </citation>
    <scope>NUCLEOTIDE SEQUENCE</scope>
    <source>
        <strain evidence="2">KCTC 22169</strain>
    </source>
</reference>
<dbReference type="InterPro" id="IPR021452">
    <property type="entry name" value="DUF3103"/>
</dbReference>
<dbReference type="AlphaFoldDB" id="A0A918K8W4"/>
<feature type="chain" id="PRO_5037091200" description="DUF3103 domain-containing protein" evidence="1">
    <location>
        <begin position="30"/>
        <end position="392"/>
    </location>
</feature>
<sequence>MTIKGIVRSTLLGAALAGQALSLSPMVQADARISLPGGDSRVNVDYKPVNLHANKRQLALRFAQQYDQFKPLLEQRLDGQNNAVQMSELSSYAARNGLDIQAMKSLDRAVRQSKGMVAEADHLIEVRMADDRMIREWQQGAEPLFAYVPEGDEESWYHIEAFDADGRPHSLSPDVMPDRPVFVVGINAEKDLRIGLEIMQQTFEQEGVSGSPRPTLNSTADSDLETTVLKRVSVQDDNEPWIKGAAEVYSIVSGVDYEQDDARINVVDMPYLDYDGTDYYPNQVMVYWDRYRFQAVDMVFMEHDDSTNYKDLSLALVAAAQKALELYGRPDLAAIGVITTAILQAIPDDWMTDDDDYMDVIYTLMKYQTLNGQYGVSGNVRVDMEPLVIPRN</sequence>
<evidence type="ECO:0008006" key="4">
    <source>
        <dbReference type="Google" id="ProtNLM"/>
    </source>
</evidence>
<accession>A0A918K8W4</accession>
<organism evidence="2 3">
    <name type="scientific">Saccharospirillum salsuginis</name>
    <dbReference type="NCBI Taxonomy" id="418750"/>
    <lineage>
        <taxon>Bacteria</taxon>
        <taxon>Pseudomonadati</taxon>
        <taxon>Pseudomonadota</taxon>
        <taxon>Gammaproteobacteria</taxon>
        <taxon>Oceanospirillales</taxon>
        <taxon>Saccharospirillaceae</taxon>
        <taxon>Saccharospirillum</taxon>
    </lineage>
</organism>
<evidence type="ECO:0000256" key="1">
    <source>
        <dbReference type="SAM" id="SignalP"/>
    </source>
</evidence>
<keyword evidence="3" id="KW-1185">Reference proteome</keyword>
<proteinExistence type="predicted"/>
<evidence type="ECO:0000313" key="2">
    <source>
        <dbReference type="EMBL" id="GGX52874.1"/>
    </source>
</evidence>
<dbReference type="EMBL" id="BMXR01000004">
    <property type="protein sequence ID" value="GGX52874.1"/>
    <property type="molecule type" value="Genomic_DNA"/>
</dbReference>
<keyword evidence="1" id="KW-0732">Signal</keyword>
<gene>
    <name evidence="2" type="ORF">GCM10007392_20390</name>
</gene>
<feature type="signal peptide" evidence="1">
    <location>
        <begin position="1"/>
        <end position="29"/>
    </location>
</feature>
<reference evidence="2" key="1">
    <citation type="journal article" date="2014" name="Int. J. Syst. Evol. Microbiol.">
        <title>Complete genome sequence of Corynebacterium casei LMG S-19264T (=DSM 44701T), isolated from a smear-ripened cheese.</title>
        <authorList>
            <consortium name="US DOE Joint Genome Institute (JGI-PGF)"/>
            <person name="Walter F."/>
            <person name="Albersmeier A."/>
            <person name="Kalinowski J."/>
            <person name="Ruckert C."/>
        </authorList>
    </citation>
    <scope>NUCLEOTIDE SEQUENCE</scope>
    <source>
        <strain evidence="2">KCTC 22169</strain>
    </source>
</reference>